<feature type="domain" description="SCP2" evidence="1">
    <location>
        <begin position="36"/>
        <end position="117"/>
    </location>
</feature>
<dbReference type="AlphaFoldDB" id="A0A2W2DCU4"/>
<organism evidence="2 3">
    <name type="scientific">Micromonospora deserti</name>
    <dbReference type="NCBI Taxonomy" id="2070366"/>
    <lineage>
        <taxon>Bacteria</taxon>
        <taxon>Bacillati</taxon>
        <taxon>Actinomycetota</taxon>
        <taxon>Actinomycetes</taxon>
        <taxon>Micromonosporales</taxon>
        <taxon>Micromonosporaceae</taxon>
        <taxon>Micromonospora</taxon>
    </lineage>
</organism>
<dbReference type="SUPFAM" id="SSF55718">
    <property type="entry name" value="SCP-like"/>
    <property type="match status" value="1"/>
</dbReference>
<dbReference type="InterPro" id="IPR036527">
    <property type="entry name" value="SCP2_sterol-bd_dom_sf"/>
</dbReference>
<sequence>MMDGGWEVAMAHVIDEFLERLGRGEIPTAEFLPPAVRGTVRLDVESDKRTDQWFVTMQKGKARVARAGKEPEAVMRGSRPAFDRLASGEETFVSLLFRNDIIVEGNIQLVDRFSRLFPSPRSAHHPREFARKERRKT</sequence>
<dbReference type="Pfam" id="PF02036">
    <property type="entry name" value="SCP2"/>
    <property type="match status" value="1"/>
</dbReference>
<evidence type="ECO:0000313" key="2">
    <source>
        <dbReference type="EMBL" id="PZG01729.1"/>
    </source>
</evidence>
<evidence type="ECO:0000259" key="1">
    <source>
        <dbReference type="Pfam" id="PF02036"/>
    </source>
</evidence>
<dbReference type="Proteomes" id="UP000248749">
    <property type="component" value="Unassembled WGS sequence"/>
</dbReference>
<keyword evidence="3" id="KW-1185">Reference proteome</keyword>
<accession>A0A2W2DCU4</accession>
<comment type="caution">
    <text evidence="2">The sequence shown here is derived from an EMBL/GenBank/DDBJ whole genome shotgun (WGS) entry which is preliminary data.</text>
</comment>
<dbReference type="EMBL" id="POUB01000021">
    <property type="protein sequence ID" value="PZG01729.1"/>
    <property type="molecule type" value="Genomic_DNA"/>
</dbReference>
<evidence type="ECO:0000313" key="3">
    <source>
        <dbReference type="Proteomes" id="UP000248749"/>
    </source>
</evidence>
<protein>
    <submittedName>
        <fullName evidence="2">Sterol-binding protein</fullName>
    </submittedName>
</protein>
<reference evidence="2 3" key="1">
    <citation type="submission" date="2018-01" db="EMBL/GenBank/DDBJ databases">
        <title>Draft genome sequence of Salinispora sp. 13K206.</title>
        <authorList>
            <person name="Sahin N."/>
            <person name="Saygin H."/>
            <person name="Ay H."/>
        </authorList>
    </citation>
    <scope>NUCLEOTIDE SEQUENCE [LARGE SCALE GENOMIC DNA]</scope>
    <source>
        <strain evidence="2 3">13K206</strain>
    </source>
</reference>
<dbReference type="InterPro" id="IPR003033">
    <property type="entry name" value="SCP2_sterol-bd_dom"/>
</dbReference>
<gene>
    <name evidence="2" type="ORF">C1I99_05620</name>
</gene>
<proteinExistence type="predicted"/>
<dbReference type="Gene3D" id="3.30.1050.10">
    <property type="entry name" value="SCP2 sterol-binding domain"/>
    <property type="match status" value="1"/>
</dbReference>
<name>A0A2W2DCU4_9ACTN</name>